<evidence type="ECO:0000256" key="1">
    <source>
        <dbReference type="ARBA" id="ARBA00004141"/>
    </source>
</evidence>
<dbReference type="PRINTS" id="PR00248">
    <property type="entry name" value="GPCRMGR"/>
</dbReference>
<keyword evidence="2" id="KW-0812">Transmembrane</keyword>
<evidence type="ECO:0000256" key="6">
    <source>
        <dbReference type="ARBA" id="ARBA00023180"/>
    </source>
</evidence>
<gene>
    <name evidence="8" type="ORF">HPP92_012025</name>
</gene>
<proteinExistence type="predicted"/>
<evidence type="ECO:0000256" key="3">
    <source>
        <dbReference type="ARBA" id="ARBA00022989"/>
    </source>
</evidence>
<comment type="caution">
    <text evidence="8">The sequence shown here is derived from an EMBL/GenBank/DDBJ whole genome shotgun (WGS) entry which is preliminary data.</text>
</comment>
<dbReference type="EMBL" id="JADCNM010000005">
    <property type="protein sequence ID" value="KAG0483941.1"/>
    <property type="molecule type" value="Genomic_DNA"/>
</dbReference>
<comment type="subcellular location">
    <subcellularLocation>
        <location evidence="1">Membrane</location>
        <topology evidence="1">Multi-pass membrane protein</topology>
    </subcellularLocation>
</comment>
<dbReference type="InterPro" id="IPR015683">
    <property type="entry name" value="Ionotropic_Glu_rcpt"/>
</dbReference>
<evidence type="ECO:0000259" key="7">
    <source>
        <dbReference type="Pfam" id="PF01094"/>
    </source>
</evidence>
<dbReference type="Proteomes" id="UP000639772">
    <property type="component" value="Unassembled WGS sequence"/>
</dbReference>
<dbReference type="InterPro" id="IPR028082">
    <property type="entry name" value="Peripla_BP_I"/>
</dbReference>
<evidence type="ECO:0000256" key="5">
    <source>
        <dbReference type="ARBA" id="ARBA00023170"/>
    </source>
</evidence>
<evidence type="ECO:0000256" key="4">
    <source>
        <dbReference type="ARBA" id="ARBA00023136"/>
    </source>
</evidence>
<dbReference type="GO" id="GO:0004930">
    <property type="term" value="F:G protein-coupled receptor activity"/>
    <property type="evidence" value="ECO:0007669"/>
    <property type="project" value="InterPro"/>
</dbReference>
<dbReference type="PANTHER" id="PTHR34836">
    <property type="entry name" value="OS06G0188250 PROTEIN"/>
    <property type="match status" value="1"/>
</dbReference>
<dbReference type="Gene3D" id="3.40.50.2300">
    <property type="match status" value="2"/>
</dbReference>
<dbReference type="InterPro" id="IPR000337">
    <property type="entry name" value="GPCR_3"/>
</dbReference>
<dbReference type="AlphaFoldDB" id="A0A835V5K9"/>
<feature type="domain" description="Receptor ligand binding region" evidence="7">
    <location>
        <begin position="41"/>
        <end position="222"/>
    </location>
</feature>
<dbReference type="OrthoDB" id="1931998at2759"/>
<dbReference type="GO" id="GO:0016020">
    <property type="term" value="C:membrane"/>
    <property type="evidence" value="ECO:0007669"/>
    <property type="project" value="UniProtKB-SubCell"/>
</dbReference>
<evidence type="ECO:0000313" key="9">
    <source>
        <dbReference type="Proteomes" id="UP000639772"/>
    </source>
</evidence>
<sequence length="226" mass="24859">MEQGLGWNAVADGENLSSTAKFDVGVILDMNTWLGKISWSCMLMAADDFYEVHSNHTTKLSFHLKDSEDDVVNAGLSAYEFITKVRVRAIIGPQTSSESKFVAELGSKFHVPTISFTSTTPFLSSTTRTPYFIPTAISDSVQAKVIAALIQTFKWREAILLMEDSDFGIGIASHLIDSFQDIDASISHKCMISLPSTISQILQKLGPLKNMQVKVFVVHASYDLVS</sequence>
<keyword evidence="5" id="KW-0675">Receptor</keyword>
<keyword evidence="3" id="KW-1133">Transmembrane helix</keyword>
<dbReference type="Pfam" id="PF01094">
    <property type="entry name" value="ANF_receptor"/>
    <property type="match status" value="1"/>
</dbReference>
<evidence type="ECO:0000256" key="2">
    <source>
        <dbReference type="ARBA" id="ARBA00022692"/>
    </source>
</evidence>
<keyword evidence="4" id="KW-0472">Membrane</keyword>
<dbReference type="InterPro" id="IPR001828">
    <property type="entry name" value="ANF_lig-bd_rcpt"/>
</dbReference>
<accession>A0A835V5K9</accession>
<evidence type="ECO:0000313" key="8">
    <source>
        <dbReference type="EMBL" id="KAG0483941.1"/>
    </source>
</evidence>
<dbReference type="PANTHER" id="PTHR34836:SF9">
    <property type="entry name" value="RECEPTOR LIGAND BINDING REGION DOMAIN-CONTAINING PROTEIN"/>
    <property type="match status" value="1"/>
</dbReference>
<keyword evidence="6" id="KW-0325">Glycoprotein</keyword>
<protein>
    <recommendedName>
        <fullName evidence="7">Receptor ligand binding region domain-containing protein</fullName>
    </recommendedName>
</protein>
<dbReference type="SUPFAM" id="SSF53822">
    <property type="entry name" value="Periplasmic binding protein-like I"/>
    <property type="match status" value="1"/>
</dbReference>
<organism evidence="8 9">
    <name type="scientific">Vanilla planifolia</name>
    <name type="common">Vanilla</name>
    <dbReference type="NCBI Taxonomy" id="51239"/>
    <lineage>
        <taxon>Eukaryota</taxon>
        <taxon>Viridiplantae</taxon>
        <taxon>Streptophyta</taxon>
        <taxon>Embryophyta</taxon>
        <taxon>Tracheophyta</taxon>
        <taxon>Spermatophyta</taxon>
        <taxon>Magnoliopsida</taxon>
        <taxon>Liliopsida</taxon>
        <taxon>Asparagales</taxon>
        <taxon>Orchidaceae</taxon>
        <taxon>Vanilloideae</taxon>
        <taxon>Vanilleae</taxon>
        <taxon>Vanilla</taxon>
    </lineage>
</organism>
<reference evidence="8 9" key="1">
    <citation type="journal article" date="2020" name="Nat. Food">
        <title>A phased Vanilla planifolia genome enables genetic improvement of flavour and production.</title>
        <authorList>
            <person name="Hasing T."/>
            <person name="Tang H."/>
            <person name="Brym M."/>
            <person name="Khazi F."/>
            <person name="Huang T."/>
            <person name="Chambers A.H."/>
        </authorList>
    </citation>
    <scope>NUCLEOTIDE SEQUENCE [LARGE SCALE GENOMIC DNA]</scope>
    <source>
        <tissue evidence="8">Leaf</tissue>
    </source>
</reference>
<name>A0A835V5K9_VANPL</name>